<keyword evidence="4 6" id="KW-0378">Hydrolase</keyword>
<organism evidence="8 9">
    <name type="scientific">Parthenolecanium corni</name>
    <dbReference type="NCBI Taxonomy" id="536013"/>
    <lineage>
        <taxon>Eukaryota</taxon>
        <taxon>Metazoa</taxon>
        <taxon>Ecdysozoa</taxon>
        <taxon>Arthropoda</taxon>
        <taxon>Hexapoda</taxon>
        <taxon>Insecta</taxon>
        <taxon>Pterygota</taxon>
        <taxon>Neoptera</taxon>
        <taxon>Paraneoptera</taxon>
        <taxon>Hemiptera</taxon>
        <taxon>Sternorrhyncha</taxon>
        <taxon>Coccoidea</taxon>
        <taxon>Coccidae</taxon>
        <taxon>Parthenolecanium</taxon>
    </lineage>
</organism>
<keyword evidence="9" id="KW-1185">Reference proteome</keyword>
<evidence type="ECO:0000256" key="3">
    <source>
        <dbReference type="ARBA" id="ARBA00022487"/>
    </source>
</evidence>
<evidence type="ECO:0000256" key="5">
    <source>
        <dbReference type="ARBA" id="ARBA00023180"/>
    </source>
</evidence>
<dbReference type="Gene3D" id="3.40.50.1820">
    <property type="entry name" value="alpha/beta hydrolase"/>
    <property type="match status" value="1"/>
</dbReference>
<dbReference type="PROSITE" id="PS00941">
    <property type="entry name" value="CARBOXYLESTERASE_B_2"/>
    <property type="match status" value="1"/>
</dbReference>
<name>A0AAN9T7Q5_9HEMI</name>
<evidence type="ECO:0000313" key="8">
    <source>
        <dbReference type="EMBL" id="KAK7576418.1"/>
    </source>
</evidence>
<protein>
    <recommendedName>
        <fullName evidence="6">Carboxylic ester hydrolase</fullName>
        <ecNumber evidence="6">3.1.1.-</ecNumber>
    </recommendedName>
</protein>
<keyword evidence="3" id="KW-0719">Serine esterase</keyword>
<dbReference type="PROSITE" id="PS01173">
    <property type="entry name" value="LIPASE_GDXG_HIS"/>
    <property type="match status" value="1"/>
</dbReference>
<dbReference type="Proteomes" id="UP001367676">
    <property type="component" value="Unassembled WGS sequence"/>
</dbReference>
<keyword evidence="6" id="KW-0732">Signal</keyword>
<keyword evidence="5" id="KW-0325">Glycoprotein</keyword>
<comment type="similarity">
    <text evidence="1 6">Belongs to the type-B carboxylesterase/lipase family.</text>
</comment>
<feature type="domain" description="Carboxylesterase type B" evidence="7">
    <location>
        <begin position="17"/>
        <end position="590"/>
    </location>
</feature>
<evidence type="ECO:0000256" key="1">
    <source>
        <dbReference type="ARBA" id="ARBA00005964"/>
    </source>
</evidence>
<evidence type="ECO:0000259" key="7">
    <source>
        <dbReference type="Pfam" id="PF00135"/>
    </source>
</evidence>
<accession>A0AAN9T7Q5</accession>
<gene>
    <name evidence="8" type="ORF">V9T40_012704</name>
</gene>
<dbReference type="AlphaFoldDB" id="A0AAN9T7Q5"/>
<dbReference type="GO" id="GO:0052689">
    <property type="term" value="F:carboxylic ester hydrolase activity"/>
    <property type="evidence" value="ECO:0007669"/>
    <property type="project" value="UniProtKB-KW"/>
</dbReference>
<dbReference type="EMBL" id="JBBCAQ010000036">
    <property type="protein sequence ID" value="KAK7576418.1"/>
    <property type="molecule type" value="Genomic_DNA"/>
</dbReference>
<dbReference type="PANTHER" id="PTHR11559">
    <property type="entry name" value="CARBOXYLESTERASE"/>
    <property type="match status" value="1"/>
</dbReference>
<dbReference type="InterPro" id="IPR002168">
    <property type="entry name" value="Lipase_GDXG_HIS_AS"/>
</dbReference>
<sequence length="608" mass="68075">MKFLIILQSLFAFCFTSEIVHLEHGLISGTTYQLPNGRSVYAFYGVPYAAPPIQKNRFKEPQNVQPWAGIWNASTISSPCLQNDLVTHTILGDEDCLYVNVFTPKLPKDGVSPQLDVLVYIHGGGFNFGTGNAFFPDYIMMNNDIVSVMVNYRLGSLGFLSTGDNVVPGNNGLKDQSAALKWVHHNIAKFGGHPASVTIAGCSAGGASVQYHFLSPLSDGYFQKGISFSGSVLLPWTLSQHNTEKSIHLAALLGCPTHSTQDAVACLTERPAKQILNAALSFQPWRYSPFTPFGPVVEPPSPNAFISEKPNHLLSKGLVKDLPWLVTFNTDEGLFPSADFIDRDEYLQELESGWQTIAPHLFFFNYSLSTDAEKNEVSQAIKKFYFNNKPLSRKTVSKLVEALGDRIFFKDIIRAAKLQSSVNKENVYCFMFNYRGKYSATNAYANDLKDYGRLGKLHTAKFHFFIDVSGFCAGSLDSLRYRTTQNRQPQMRILGIPTILLLRISHADDIMYIFKNVPTSSLETKSDEAMVQYLTSVIARFIKTGNPNFGKTKWQPLSKNINDKFECLYINSPNDQNMGELSKAKASEFWKNILPSEYETDFISREEL</sequence>
<feature type="chain" id="PRO_5042673530" description="Carboxylic ester hydrolase" evidence="6">
    <location>
        <begin position="17"/>
        <end position="608"/>
    </location>
</feature>
<dbReference type="EC" id="3.1.1.-" evidence="6"/>
<proteinExistence type="inferred from homology"/>
<feature type="signal peptide" evidence="6">
    <location>
        <begin position="1"/>
        <end position="16"/>
    </location>
</feature>
<dbReference type="InterPro" id="IPR002018">
    <property type="entry name" value="CarbesteraseB"/>
</dbReference>
<dbReference type="InterPro" id="IPR050309">
    <property type="entry name" value="Type-B_Carboxylest/Lipase"/>
</dbReference>
<dbReference type="Pfam" id="PF00135">
    <property type="entry name" value="COesterase"/>
    <property type="match status" value="1"/>
</dbReference>
<dbReference type="InterPro" id="IPR019826">
    <property type="entry name" value="Carboxylesterase_B_AS"/>
</dbReference>
<dbReference type="SUPFAM" id="SSF53474">
    <property type="entry name" value="alpha/beta-Hydrolases"/>
    <property type="match status" value="1"/>
</dbReference>
<dbReference type="InterPro" id="IPR029058">
    <property type="entry name" value="AB_hydrolase_fold"/>
</dbReference>
<comment type="caution">
    <text evidence="8">The sequence shown here is derived from an EMBL/GenBank/DDBJ whole genome shotgun (WGS) entry which is preliminary data.</text>
</comment>
<evidence type="ECO:0000256" key="2">
    <source>
        <dbReference type="ARBA" id="ARBA00010515"/>
    </source>
</evidence>
<dbReference type="PROSITE" id="PS00122">
    <property type="entry name" value="CARBOXYLESTERASE_B_1"/>
    <property type="match status" value="1"/>
</dbReference>
<dbReference type="InterPro" id="IPR019819">
    <property type="entry name" value="Carboxylesterase_B_CS"/>
</dbReference>
<comment type="similarity">
    <text evidence="2">Belongs to the 'GDXG' lipolytic enzyme family.</text>
</comment>
<evidence type="ECO:0000313" key="9">
    <source>
        <dbReference type="Proteomes" id="UP001367676"/>
    </source>
</evidence>
<reference evidence="8 9" key="1">
    <citation type="submission" date="2024-03" db="EMBL/GenBank/DDBJ databases">
        <title>Adaptation during the transition from Ophiocordyceps entomopathogen to insect associate is accompanied by gene loss and intensified selection.</title>
        <authorList>
            <person name="Ward C.M."/>
            <person name="Onetto C.A."/>
            <person name="Borneman A.R."/>
        </authorList>
    </citation>
    <scope>NUCLEOTIDE SEQUENCE [LARGE SCALE GENOMIC DNA]</scope>
    <source>
        <strain evidence="8">AWRI1</strain>
        <tissue evidence="8">Single Adult Female</tissue>
    </source>
</reference>
<evidence type="ECO:0000256" key="4">
    <source>
        <dbReference type="ARBA" id="ARBA00022801"/>
    </source>
</evidence>
<evidence type="ECO:0000256" key="6">
    <source>
        <dbReference type="RuleBase" id="RU361235"/>
    </source>
</evidence>